<organism evidence="2 3">
    <name type="scientific">Jannaschia pohangensis</name>
    <dbReference type="NCBI Taxonomy" id="390807"/>
    <lineage>
        <taxon>Bacteria</taxon>
        <taxon>Pseudomonadati</taxon>
        <taxon>Pseudomonadota</taxon>
        <taxon>Alphaproteobacteria</taxon>
        <taxon>Rhodobacterales</taxon>
        <taxon>Roseobacteraceae</taxon>
        <taxon>Jannaschia</taxon>
    </lineage>
</organism>
<keyword evidence="3" id="KW-1185">Reference proteome</keyword>
<reference evidence="2 3" key="1">
    <citation type="submission" date="2016-10" db="EMBL/GenBank/DDBJ databases">
        <authorList>
            <person name="de Groot N.N."/>
        </authorList>
    </citation>
    <scope>NUCLEOTIDE SEQUENCE [LARGE SCALE GENOMIC DNA]</scope>
    <source>
        <strain evidence="2 3">DSM 19073</strain>
    </source>
</reference>
<dbReference type="OrthoDB" id="6112377at2"/>
<dbReference type="STRING" id="390807.SAMN04488095_3454"/>
<dbReference type="InterPro" id="IPR025391">
    <property type="entry name" value="DUF4123"/>
</dbReference>
<dbReference type="Proteomes" id="UP000199110">
    <property type="component" value="Unassembled WGS sequence"/>
</dbReference>
<protein>
    <recommendedName>
        <fullName evidence="1">DUF4123 domain-containing protein</fullName>
    </recommendedName>
</protein>
<evidence type="ECO:0000259" key="1">
    <source>
        <dbReference type="Pfam" id="PF13503"/>
    </source>
</evidence>
<evidence type="ECO:0000313" key="3">
    <source>
        <dbReference type="Proteomes" id="UP000199110"/>
    </source>
</evidence>
<evidence type="ECO:0000313" key="2">
    <source>
        <dbReference type="EMBL" id="SFJ70537.1"/>
    </source>
</evidence>
<feature type="domain" description="DUF4123" evidence="1">
    <location>
        <begin position="122"/>
        <end position="238"/>
    </location>
</feature>
<accession>A0A1I3TLX2</accession>
<sequence>MTDVWIATCTLAADTPSKRFWGTQDSRVSVRLLLRAPDAATFAANIRKSVEAGGARLEAMTNMQTVAQRYDGREMSEAMRDAVARADTATTLMVSRPAPAPAQSGVYCKEIGWPDVHPGPNLWAVLDGVAWPGLPQLLEGSGNAFTCLYSSADVQILAAAPWLVRLDRDAGVLTELRKRSGDLHSGIILRSRHPMEGLRRHLRRYTMLPTPIGGEVPQYFRFYDPRVMLDAMTAMTPDLLGQMLEPFETIIAPLSPLCLLPDGTDVTAPPDVFSEIKDYDGRLAHVTWGPPVKAGPHVRVAIDDASFARFGALQLRRSVGRLARKLHDEADGAYGTQACMDAAEAAPKAAALFNMHSKLQVTTMARAILHHGPDFWMRLSEAQAILTKADRLPWQRKDDLAAWLARVPPSTGAALAAGGLR</sequence>
<dbReference type="AlphaFoldDB" id="A0A1I3TLX2"/>
<dbReference type="Pfam" id="PF13503">
    <property type="entry name" value="DUF4123"/>
    <property type="match status" value="1"/>
</dbReference>
<name>A0A1I3TLX2_9RHOB</name>
<dbReference type="EMBL" id="FORA01000005">
    <property type="protein sequence ID" value="SFJ70537.1"/>
    <property type="molecule type" value="Genomic_DNA"/>
</dbReference>
<proteinExistence type="predicted"/>
<gene>
    <name evidence="2" type="ORF">SAMN04488095_3454</name>
</gene>
<dbReference type="RefSeq" id="WP_092783825.1">
    <property type="nucleotide sequence ID" value="NZ_FORA01000005.1"/>
</dbReference>